<keyword evidence="2" id="KW-1185">Reference proteome</keyword>
<protein>
    <submittedName>
        <fullName evidence="1">Uncharacterized protein</fullName>
    </submittedName>
</protein>
<dbReference type="Proteomes" id="UP000049077">
    <property type="component" value="Unassembled WGS sequence"/>
</dbReference>
<evidence type="ECO:0000313" key="2">
    <source>
        <dbReference type="Proteomes" id="UP000049077"/>
    </source>
</evidence>
<proteinExistence type="predicted"/>
<gene>
    <name evidence="1" type="ORF">VCR4J5_1570067</name>
</gene>
<dbReference type="EMBL" id="CCJX01000065">
    <property type="protein sequence ID" value="CDT17036.1"/>
    <property type="molecule type" value="Genomic_DNA"/>
</dbReference>
<evidence type="ECO:0000313" key="1">
    <source>
        <dbReference type="EMBL" id="CDT17036.1"/>
    </source>
</evidence>
<accession>A0ABM9QQU2</accession>
<reference evidence="1 2" key="1">
    <citation type="submission" date="2014-06" db="EMBL/GenBank/DDBJ databases">
        <authorList>
            <person name="Le Roux F."/>
        </authorList>
    </citation>
    <scope>NUCLEOTIDE SEQUENCE [LARGE SCALE GENOMIC DNA]</scope>
    <source>
        <strain evidence="1 2">J5-4</strain>
    </source>
</reference>
<comment type="caution">
    <text evidence="1">The sequence shown here is derived from an EMBL/GenBank/DDBJ whole genome shotgun (WGS) entry which is preliminary data.</text>
</comment>
<name>A0ABM9QQU2_9VIBR</name>
<organism evidence="1 2">
    <name type="scientific">Vibrio crassostreae</name>
    <dbReference type="NCBI Taxonomy" id="246167"/>
    <lineage>
        <taxon>Bacteria</taxon>
        <taxon>Pseudomonadati</taxon>
        <taxon>Pseudomonadota</taxon>
        <taxon>Gammaproteobacteria</taxon>
        <taxon>Vibrionales</taxon>
        <taxon>Vibrionaceae</taxon>
        <taxon>Vibrio</taxon>
    </lineage>
</organism>
<sequence length="70" mass="7405">MKCSPVSTTPKPVTLIAEVAVNNASVKLSPVTEKTGIVRSMAEGIRTPKKLVRIILGSEPLRGFSSLLSV</sequence>